<evidence type="ECO:0000256" key="1">
    <source>
        <dbReference type="SAM" id="MobiDB-lite"/>
    </source>
</evidence>
<accession>A0A0R3X7E5</accession>
<feature type="compositionally biased region" description="Polar residues" evidence="1">
    <location>
        <begin position="262"/>
        <end position="271"/>
    </location>
</feature>
<evidence type="ECO:0000313" key="2">
    <source>
        <dbReference type="EMBL" id="VDM34251.1"/>
    </source>
</evidence>
<feature type="region of interest" description="Disordered" evidence="1">
    <location>
        <begin position="262"/>
        <end position="288"/>
    </location>
</feature>
<dbReference type="STRING" id="6205.A0A0R3X7E5"/>
<dbReference type="AlphaFoldDB" id="A0A0R3X7E5"/>
<reference evidence="4" key="1">
    <citation type="submission" date="2017-02" db="UniProtKB">
        <authorList>
            <consortium name="WormBaseParasite"/>
        </authorList>
    </citation>
    <scope>IDENTIFICATION</scope>
</reference>
<evidence type="ECO:0000313" key="4">
    <source>
        <dbReference type="WBParaSite" id="TTAC_0000947001-mRNA-1"/>
    </source>
</evidence>
<dbReference type="Proteomes" id="UP000274429">
    <property type="component" value="Unassembled WGS sequence"/>
</dbReference>
<sequence>IELTKRANLYQADVDRYTEFLQLASAWFDRNLEKIWNIICSVTSDEVESITYDSFKASMHSVTNYLQLVLIDAKAPFNDVEMHLVAMLLDPSSEGSIEVKKFAEGILGLCKEEEVRALKMGPSPLARQFIRWVRLHFRNATLASIPHHPLHFDEDVPSFYTADLLIDIIRRRNHICAPSIKLLKKKSALQPEVIEQVSESLAQLGIEGGTRLSPTEVTILYQTQCSNNVSRVSLFIASINDCYLLWDEAALWLEDFEAKTPNVSSEKSQPSAECATVMGSDNSGDSDSSSVDSLASFFTVEKASKTVKLEPKGELDDCEIWLDAASSECGSWRVLTVHHHRLPHLLSLEAPSDGAVPVL</sequence>
<keyword evidence="3" id="KW-1185">Reference proteome</keyword>
<name>A0A0R3X7E5_HYDTA</name>
<dbReference type="WBParaSite" id="TTAC_0000947001-mRNA-1">
    <property type="protein sequence ID" value="TTAC_0000947001-mRNA-1"/>
    <property type="gene ID" value="TTAC_0000947001"/>
</dbReference>
<proteinExistence type="predicted"/>
<dbReference type="OrthoDB" id="418595at2759"/>
<protein>
    <submittedName>
        <fullName evidence="4">Anaphase-promoting complex subunit 2</fullName>
    </submittedName>
</protein>
<dbReference type="EMBL" id="UYWX01020827">
    <property type="protein sequence ID" value="VDM34251.1"/>
    <property type="molecule type" value="Genomic_DNA"/>
</dbReference>
<organism evidence="4">
    <name type="scientific">Hydatigena taeniaeformis</name>
    <name type="common">Feline tapeworm</name>
    <name type="synonym">Taenia taeniaeformis</name>
    <dbReference type="NCBI Taxonomy" id="6205"/>
    <lineage>
        <taxon>Eukaryota</taxon>
        <taxon>Metazoa</taxon>
        <taxon>Spiralia</taxon>
        <taxon>Lophotrochozoa</taxon>
        <taxon>Platyhelminthes</taxon>
        <taxon>Cestoda</taxon>
        <taxon>Eucestoda</taxon>
        <taxon>Cyclophyllidea</taxon>
        <taxon>Taeniidae</taxon>
        <taxon>Hydatigera</taxon>
    </lineage>
</organism>
<gene>
    <name evidence="2" type="ORF">TTAC_LOCUS9455</name>
</gene>
<evidence type="ECO:0000313" key="3">
    <source>
        <dbReference type="Proteomes" id="UP000274429"/>
    </source>
</evidence>
<reference evidence="2 3" key="2">
    <citation type="submission" date="2018-11" db="EMBL/GenBank/DDBJ databases">
        <authorList>
            <consortium name="Pathogen Informatics"/>
        </authorList>
    </citation>
    <scope>NUCLEOTIDE SEQUENCE [LARGE SCALE GENOMIC DNA]</scope>
</reference>